<proteinExistence type="predicted"/>
<gene>
    <name evidence="1" type="ORF">LCGC14_0065650</name>
</gene>
<sequence>MASINPPRLNRRELLKLTLGASLALSTVGVTASLTGCTSGQPADNLAVLRQSDLPVLAALFPAMVGPHPAMAGDNAAVSAAIEQLDRTLAHTSPAVQKDVLDLLGLLSFGLTRGPMTGIWTSWEKASPADLDAFLFRWRDSRLDMLRQGHKALSQLLLMSWYALPLSWKAAGYPGPPII</sequence>
<reference evidence="1" key="1">
    <citation type="journal article" date="2015" name="Nature">
        <title>Complex archaea that bridge the gap between prokaryotes and eukaryotes.</title>
        <authorList>
            <person name="Spang A."/>
            <person name="Saw J.H."/>
            <person name="Jorgensen S.L."/>
            <person name="Zaremba-Niedzwiedzka K."/>
            <person name="Martijn J."/>
            <person name="Lind A.E."/>
            <person name="van Eijk R."/>
            <person name="Schleper C."/>
            <person name="Guy L."/>
            <person name="Ettema T.J."/>
        </authorList>
    </citation>
    <scope>NUCLEOTIDE SEQUENCE</scope>
</reference>
<dbReference type="PROSITE" id="PS51318">
    <property type="entry name" value="TAT"/>
    <property type="match status" value="1"/>
</dbReference>
<name>A0A0F9Y4G3_9ZZZZ</name>
<comment type="caution">
    <text evidence="1">The sequence shown here is derived from an EMBL/GenBank/DDBJ whole genome shotgun (WGS) entry which is preliminary data.</text>
</comment>
<organism evidence="1">
    <name type="scientific">marine sediment metagenome</name>
    <dbReference type="NCBI Taxonomy" id="412755"/>
    <lineage>
        <taxon>unclassified sequences</taxon>
        <taxon>metagenomes</taxon>
        <taxon>ecological metagenomes</taxon>
    </lineage>
</organism>
<accession>A0A0F9Y4G3</accession>
<dbReference type="EMBL" id="LAZR01000015">
    <property type="protein sequence ID" value="KKO06757.1"/>
    <property type="molecule type" value="Genomic_DNA"/>
</dbReference>
<dbReference type="InterPro" id="IPR006311">
    <property type="entry name" value="TAT_signal"/>
</dbReference>
<dbReference type="AlphaFoldDB" id="A0A0F9Y4G3"/>
<evidence type="ECO:0008006" key="2">
    <source>
        <dbReference type="Google" id="ProtNLM"/>
    </source>
</evidence>
<protein>
    <recommendedName>
        <fullName evidence="2">Twin-arginine translocation pathway signal protein</fullName>
    </recommendedName>
</protein>
<evidence type="ECO:0000313" key="1">
    <source>
        <dbReference type="EMBL" id="KKO06757.1"/>
    </source>
</evidence>